<evidence type="ECO:0000256" key="1">
    <source>
        <dbReference type="ARBA" id="ARBA00022723"/>
    </source>
</evidence>
<name>A0ABD1RDC9_9LAMI</name>
<keyword evidence="8" id="KW-1185">Reference proteome</keyword>
<dbReference type="Proteomes" id="UP001604336">
    <property type="component" value="Unassembled WGS sequence"/>
</dbReference>
<evidence type="ECO:0000259" key="6">
    <source>
        <dbReference type="PROSITE" id="PS51292"/>
    </source>
</evidence>
<feature type="compositionally biased region" description="Basic residues" evidence="4">
    <location>
        <begin position="26"/>
        <end position="38"/>
    </location>
</feature>
<dbReference type="Pfam" id="PF12906">
    <property type="entry name" value="RINGv"/>
    <property type="match status" value="1"/>
</dbReference>
<keyword evidence="5" id="KW-1133">Transmembrane helix</keyword>
<dbReference type="InterPro" id="IPR011016">
    <property type="entry name" value="Znf_RING-CH"/>
</dbReference>
<keyword evidence="5" id="KW-0812">Transmembrane</keyword>
<keyword evidence="1" id="KW-0479">Metal-binding</keyword>
<dbReference type="Gene3D" id="3.30.40.10">
    <property type="entry name" value="Zinc/RING finger domain, C3HC4 (zinc finger)"/>
    <property type="match status" value="1"/>
</dbReference>
<dbReference type="GO" id="GO:0008270">
    <property type="term" value="F:zinc ion binding"/>
    <property type="evidence" value="ECO:0007669"/>
    <property type="project" value="UniProtKB-KW"/>
</dbReference>
<dbReference type="SUPFAM" id="SSF57850">
    <property type="entry name" value="RING/U-box"/>
    <property type="match status" value="1"/>
</dbReference>
<evidence type="ECO:0000256" key="3">
    <source>
        <dbReference type="ARBA" id="ARBA00022833"/>
    </source>
</evidence>
<dbReference type="SMART" id="SM00744">
    <property type="entry name" value="RINGv"/>
    <property type="match status" value="1"/>
</dbReference>
<feature type="compositionally biased region" description="Low complexity" evidence="4">
    <location>
        <begin position="46"/>
        <end position="55"/>
    </location>
</feature>
<dbReference type="PANTHER" id="PTHR46214">
    <property type="entry name" value="ZINC FINGER, RING-CH-TYPE"/>
    <property type="match status" value="1"/>
</dbReference>
<comment type="caution">
    <text evidence="7">The sequence shown here is derived from an EMBL/GenBank/DDBJ whole genome shotgun (WGS) entry which is preliminary data.</text>
</comment>
<dbReference type="EMBL" id="JBFOLK010000009">
    <property type="protein sequence ID" value="KAL2486423.1"/>
    <property type="molecule type" value="Genomic_DNA"/>
</dbReference>
<dbReference type="PANTHER" id="PTHR46214:SF18">
    <property type="entry name" value="RING-CH-TYPE DOMAIN-CONTAINING PROTEIN"/>
    <property type="match status" value="1"/>
</dbReference>
<feature type="region of interest" description="Disordered" evidence="4">
    <location>
        <begin position="1"/>
        <end position="77"/>
    </location>
</feature>
<evidence type="ECO:0000256" key="5">
    <source>
        <dbReference type="SAM" id="Phobius"/>
    </source>
</evidence>
<sequence>MSTGETPHMDIEANFCVGSGGSDFRRQRRRRRRRRRRPSMACSSETTTDGSSFRFSDTDSDDNRTRQSSAAAVTDGPREKCSFSKRAKGVRRKKFNCPVNSDSDEIDLECGELELKMQNNLEEKRVIRDCRICLEENVNCNSGRGDEEFNGVLIELGCNCKGDLGAAHKNCADTWFKTKGDTICEICGATALNIVGEQAINVNIANNTASSETSVIISETQSFWRGRRLLNVLLACMVLAFVISWLFHFDILR</sequence>
<proteinExistence type="predicted"/>
<protein>
    <submittedName>
        <fullName evidence="7">RING/FYVE/PHD zinc finger superfamily protein</fullName>
    </submittedName>
</protein>
<organism evidence="7 8">
    <name type="scientific">Abeliophyllum distichum</name>
    <dbReference type="NCBI Taxonomy" id="126358"/>
    <lineage>
        <taxon>Eukaryota</taxon>
        <taxon>Viridiplantae</taxon>
        <taxon>Streptophyta</taxon>
        <taxon>Embryophyta</taxon>
        <taxon>Tracheophyta</taxon>
        <taxon>Spermatophyta</taxon>
        <taxon>Magnoliopsida</taxon>
        <taxon>eudicotyledons</taxon>
        <taxon>Gunneridae</taxon>
        <taxon>Pentapetalae</taxon>
        <taxon>asterids</taxon>
        <taxon>lamiids</taxon>
        <taxon>Lamiales</taxon>
        <taxon>Oleaceae</taxon>
        <taxon>Forsythieae</taxon>
        <taxon>Abeliophyllum</taxon>
    </lineage>
</organism>
<reference evidence="8" key="1">
    <citation type="submission" date="2024-07" db="EMBL/GenBank/DDBJ databases">
        <title>Two chromosome-level genome assemblies of Korean endemic species Abeliophyllum distichum and Forsythia ovata (Oleaceae).</title>
        <authorList>
            <person name="Jang H."/>
        </authorList>
    </citation>
    <scope>NUCLEOTIDE SEQUENCE [LARGE SCALE GENOMIC DNA]</scope>
</reference>
<evidence type="ECO:0000256" key="4">
    <source>
        <dbReference type="SAM" id="MobiDB-lite"/>
    </source>
</evidence>
<keyword evidence="5" id="KW-0472">Membrane</keyword>
<feature type="transmembrane region" description="Helical" evidence="5">
    <location>
        <begin position="229"/>
        <end position="247"/>
    </location>
</feature>
<keyword evidence="3" id="KW-0862">Zinc</keyword>
<evidence type="ECO:0000313" key="8">
    <source>
        <dbReference type="Proteomes" id="UP001604336"/>
    </source>
</evidence>
<keyword evidence="2" id="KW-0863">Zinc-finger</keyword>
<dbReference type="InterPro" id="IPR013083">
    <property type="entry name" value="Znf_RING/FYVE/PHD"/>
</dbReference>
<dbReference type="AlphaFoldDB" id="A0ABD1RDC9"/>
<feature type="domain" description="RING-CH-type" evidence="6">
    <location>
        <begin position="122"/>
        <end position="194"/>
    </location>
</feature>
<evidence type="ECO:0000256" key="2">
    <source>
        <dbReference type="ARBA" id="ARBA00022771"/>
    </source>
</evidence>
<gene>
    <name evidence="7" type="ORF">Adt_31179</name>
</gene>
<dbReference type="PROSITE" id="PS51292">
    <property type="entry name" value="ZF_RING_CH"/>
    <property type="match status" value="1"/>
</dbReference>
<evidence type="ECO:0000313" key="7">
    <source>
        <dbReference type="EMBL" id="KAL2486423.1"/>
    </source>
</evidence>
<accession>A0ABD1RDC9</accession>